<accession>A0A439CVS9</accession>
<dbReference type="EMBL" id="RYZI01000348">
    <property type="protein sequence ID" value="RWA06299.1"/>
    <property type="molecule type" value="Genomic_DNA"/>
</dbReference>
<evidence type="ECO:0000256" key="2">
    <source>
        <dbReference type="ARBA" id="ARBA00011003"/>
    </source>
</evidence>
<keyword evidence="6" id="KW-0547">Nucleotide-binding</keyword>
<dbReference type="GO" id="GO:0051731">
    <property type="term" value="F:polynucleotide 5'-hydroxyl-kinase activity"/>
    <property type="evidence" value="ECO:0007669"/>
    <property type="project" value="InterPro"/>
</dbReference>
<evidence type="ECO:0000256" key="8">
    <source>
        <dbReference type="ARBA" id="ARBA00022840"/>
    </source>
</evidence>
<protein>
    <recommendedName>
        <fullName evidence="4">Polynucleotide 5'-hydroxyl-kinase GRC3</fullName>
    </recommendedName>
    <alternativeName>
        <fullName evidence="3">Polynucleotide 5'-hydroxyl-kinase grc3</fullName>
    </alternativeName>
</protein>
<feature type="region of interest" description="Disordered" evidence="9">
    <location>
        <begin position="540"/>
        <end position="573"/>
    </location>
</feature>
<keyword evidence="5" id="KW-0808">Transferase</keyword>
<keyword evidence="8" id="KW-0067">ATP-binding</keyword>
<comment type="caution">
    <text evidence="11">The sequence shown here is derived from an EMBL/GenBank/DDBJ whole genome shotgun (WGS) entry which is preliminary data.</text>
</comment>
<dbReference type="InterPro" id="IPR045116">
    <property type="entry name" value="Clp1/Grc3"/>
</dbReference>
<evidence type="ECO:0000256" key="9">
    <source>
        <dbReference type="SAM" id="MobiDB-lite"/>
    </source>
</evidence>
<organism evidence="11 12">
    <name type="scientific">Xylaria grammica</name>
    <dbReference type="NCBI Taxonomy" id="363999"/>
    <lineage>
        <taxon>Eukaryota</taxon>
        <taxon>Fungi</taxon>
        <taxon>Dikarya</taxon>
        <taxon>Ascomycota</taxon>
        <taxon>Pezizomycotina</taxon>
        <taxon>Sordariomycetes</taxon>
        <taxon>Xylariomycetidae</taxon>
        <taxon>Xylariales</taxon>
        <taxon>Xylariaceae</taxon>
        <taxon>Xylaria</taxon>
    </lineage>
</organism>
<evidence type="ECO:0000256" key="4">
    <source>
        <dbReference type="ARBA" id="ARBA00019824"/>
    </source>
</evidence>
<dbReference type="AlphaFoldDB" id="A0A439CVS9"/>
<comment type="similarity">
    <text evidence="2">Belongs to the Clp1 family. NOL9/GRC3 subfamily.</text>
</comment>
<feature type="compositionally biased region" description="Polar residues" evidence="9">
    <location>
        <begin position="34"/>
        <end position="44"/>
    </location>
</feature>
<dbReference type="InterPro" id="IPR027417">
    <property type="entry name" value="P-loop_NTPase"/>
</dbReference>
<dbReference type="Gene3D" id="3.40.50.300">
    <property type="entry name" value="P-loop containing nucleotide triphosphate hydrolases"/>
    <property type="match status" value="1"/>
</dbReference>
<feature type="domain" description="Clp1 P-loop" evidence="10">
    <location>
        <begin position="271"/>
        <end position="465"/>
    </location>
</feature>
<dbReference type="Proteomes" id="UP000286045">
    <property type="component" value="Unassembled WGS sequence"/>
</dbReference>
<evidence type="ECO:0000256" key="5">
    <source>
        <dbReference type="ARBA" id="ARBA00022679"/>
    </source>
</evidence>
<feature type="compositionally biased region" description="Basic and acidic residues" evidence="9">
    <location>
        <begin position="59"/>
        <end position="68"/>
    </location>
</feature>
<feature type="compositionally biased region" description="Basic residues" evidence="9">
    <location>
        <begin position="1"/>
        <end position="10"/>
    </location>
</feature>
<dbReference type="GO" id="GO:0005634">
    <property type="term" value="C:nucleus"/>
    <property type="evidence" value="ECO:0007669"/>
    <property type="project" value="TreeGrafter"/>
</dbReference>
<comment type="function">
    <text evidence="1">Polynucleotide 5'-kinase involved in rRNA processing.</text>
</comment>
<evidence type="ECO:0000256" key="1">
    <source>
        <dbReference type="ARBA" id="ARBA00003798"/>
    </source>
</evidence>
<keyword evidence="12" id="KW-1185">Reference proteome</keyword>
<feature type="compositionally biased region" description="Polar residues" evidence="9">
    <location>
        <begin position="109"/>
        <end position="123"/>
    </location>
</feature>
<evidence type="ECO:0000256" key="6">
    <source>
        <dbReference type="ARBA" id="ARBA00022741"/>
    </source>
</evidence>
<reference evidence="11 12" key="1">
    <citation type="submission" date="2018-12" db="EMBL/GenBank/DDBJ databases">
        <title>Draft genome sequence of Xylaria grammica IHI A82.</title>
        <authorList>
            <person name="Buettner E."/>
            <person name="Kellner H."/>
        </authorList>
    </citation>
    <scope>NUCLEOTIDE SEQUENCE [LARGE SCALE GENOMIC DNA]</scope>
    <source>
        <strain evidence="11 12">IHI A82</strain>
    </source>
</reference>
<feature type="region of interest" description="Disordered" evidence="9">
    <location>
        <begin position="1"/>
        <end position="123"/>
    </location>
</feature>
<feature type="compositionally biased region" description="Polar residues" evidence="9">
    <location>
        <begin position="12"/>
        <end position="21"/>
    </location>
</feature>
<dbReference type="InterPro" id="IPR032319">
    <property type="entry name" value="CLP1_P"/>
</dbReference>
<dbReference type="PANTHER" id="PTHR12755:SF3">
    <property type="entry name" value="POLYNUCLEOTIDE 5'-HYDROXYL-KINASE NOL9"/>
    <property type="match status" value="1"/>
</dbReference>
<gene>
    <name evidence="11" type="ORF">EKO27_g8799</name>
</gene>
<dbReference type="GO" id="GO:0000448">
    <property type="term" value="P:cleavage in ITS2 between 5.8S rRNA and LSU-rRNA of tricistronic rRNA transcript (SSU-rRNA, 5.8S rRNA, LSU-rRNA)"/>
    <property type="evidence" value="ECO:0007669"/>
    <property type="project" value="TreeGrafter"/>
</dbReference>
<evidence type="ECO:0000256" key="7">
    <source>
        <dbReference type="ARBA" id="ARBA00022777"/>
    </source>
</evidence>
<evidence type="ECO:0000256" key="3">
    <source>
        <dbReference type="ARBA" id="ARBA00018706"/>
    </source>
</evidence>
<name>A0A439CVS9_9PEZI</name>
<evidence type="ECO:0000313" key="12">
    <source>
        <dbReference type="Proteomes" id="UP000286045"/>
    </source>
</evidence>
<dbReference type="CDD" id="cd02019">
    <property type="entry name" value="NK"/>
    <property type="match status" value="1"/>
</dbReference>
<feature type="region of interest" description="Disordered" evidence="9">
    <location>
        <begin position="721"/>
        <end position="742"/>
    </location>
</feature>
<evidence type="ECO:0000259" key="10">
    <source>
        <dbReference type="Pfam" id="PF16575"/>
    </source>
</evidence>
<proteinExistence type="inferred from homology"/>
<sequence>MSAFALRKKLLAQQSQVTSPSVDEANDAGADLSAGSNRVATSPQKKTRKVRTTRQSSTESKEVSRRSSESPVVQVSTDLPAAPRSEFDQVPRSLSPLSAEEEEEEKCDTNSSAQPANLSSFRPSKTNFRKKKEWTSSVEVGGGREIGDPWELWRPSGIRISWVHAPQSHALPVIRCTDEATLELHPHPSAQGLGDLGKLSPLFRKLWREDPGSLPEEEASGSRETFRILYTSEDGLKRAVLQDLKAPPEWNREMAALVALKDPALSIMITGPKSSGKSTFGKILTNRLLTHTPTHAKKTGNGGIVILDLDPGQPEYCGVGQIALVLVTKPVLSPSFCRPLDGPSIRTIRSHALASLSPASDPQLYIEMALDLITHYRNGFASYPLVINTPGWIQGTGLDLLVSLISELRPSEVVYMSQTGPADAVEAIGGACNATRFSTLPSHPNQNSLRTAVHLRSMQTMAYFHAEPKAQENGGDHFRWFERPLTAVAPWQVRFRGPSRGIFGVLCYDFQTQPDLVADAINGSLLAIVEVESTKAFRDLETHQYLPNDSNDETGPESPMELDLAEGSQAESSPLSLLRDKITTLTSEGIPFIDTSLGLTLDPRYSRSLGLALVRGIDIENGNLHLLCPVTADQVEDVRTRGGQIVLVSGKFDPPSWAYTEDLYFQSEGDDGDGIEGVGLSSSAEGVEVDSEGVKGENATVSDRNARSVPWIEILTRNQKRGAGSKVWRVRRDLGRGGNPAG</sequence>
<evidence type="ECO:0000313" key="11">
    <source>
        <dbReference type="EMBL" id="RWA06299.1"/>
    </source>
</evidence>
<dbReference type="STRING" id="363999.A0A439CVS9"/>
<keyword evidence="7" id="KW-0418">Kinase</keyword>
<dbReference type="PANTHER" id="PTHR12755">
    <property type="entry name" value="CLEAVAGE/POLYADENYLATION FACTOR IA SUBUNIT CLP1P"/>
    <property type="match status" value="1"/>
</dbReference>
<dbReference type="GO" id="GO:0005524">
    <property type="term" value="F:ATP binding"/>
    <property type="evidence" value="ECO:0007669"/>
    <property type="project" value="UniProtKB-KW"/>
</dbReference>
<dbReference type="Pfam" id="PF16575">
    <property type="entry name" value="CLP1_P"/>
    <property type="match status" value="1"/>
</dbReference>